<evidence type="ECO:0000313" key="17">
    <source>
        <dbReference type="Proteomes" id="UP001152747"/>
    </source>
</evidence>
<dbReference type="InterPro" id="IPR033452">
    <property type="entry name" value="GH30_C"/>
</dbReference>
<evidence type="ECO:0000256" key="9">
    <source>
        <dbReference type="ARBA" id="ARBA00023098"/>
    </source>
</evidence>
<evidence type="ECO:0000256" key="2">
    <source>
        <dbReference type="ARBA" id="ARBA00004760"/>
    </source>
</evidence>
<comment type="pathway">
    <text evidence="2">Lipid metabolism; sphingolipid metabolism.</text>
</comment>
<keyword evidence="9 12" id="KW-0443">Lipid metabolism</keyword>
<dbReference type="OrthoDB" id="2160638at2759"/>
<dbReference type="Proteomes" id="UP001152747">
    <property type="component" value="Unassembled WGS sequence"/>
</dbReference>
<dbReference type="GO" id="GO:0030163">
    <property type="term" value="P:protein catabolic process"/>
    <property type="evidence" value="ECO:0007669"/>
    <property type="project" value="UniProtKB-ARBA"/>
</dbReference>
<dbReference type="EC" id="3.2.1.45" evidence="5 12"/>
<dbReference type="GO" id="GO:0005764">
    <property type="term" value="C:lysosome"/>
    <property type="evidence" value="ECO:0007669"/>
    <property type="project" value="UniProtKB-ARBA"/>
</dbReference>
<dbReference type="GO" id="GO:0042391">
    <property type="term" value="P:regulation of membrane potential"/>
    <property type="evidence" value="ECO:0007669"/>
    <property type="project" value="UniProtKB-ARBA"/>
</dbReference>
<evidence type="ECO:0000256" key="1">
    <source>
        <dbReference type="ARBA" id="ARBA00001013"/>
    </source>
</evidence>
<dbReference type="GO" id="GO:0032006">
    <property type="term" value="P:regulation of TOR signaling"/>
    <property type="evidence" value="ECO:0007669"/>
    <property type="project" value="UniProtKB-ARBA"/>
</dbReference>
<keyword evidence="8 12" id="KW-0746">Sphingolipid metabolism</keyword>
<evidence type="ECO:0000259" key="15">
    <source>
        <dbReference type="Pfam" id="PF17189"/>
    </source>
</evidence>
<dbReference type="PANTHER" id="PTHR11069">
    <property type="entry name" value="GLUCOSYLCERAMIDASE"/>
    <property type="match status" value="1"/>
</dbReference>
<evidence type="ECO:0000259" key="14">
    <source>
        <dbReference type="Pfam" id="PF02055"/>
    </source>
</evidence>
<comment type="catalytic activity">
    <reaction evidence="1">
        <text>a beta-D-glucosyl-(1&lt;-&gt;1')-N-acylsphing-4-enine + H2O = an N-acylsphing-4-enine + D-glucose</text>
        <dbReference type="Rhea" id="RHEA:13269"/>
        <dbReference type="ChEBI" id="CHEBI:4167"/>
        <dbReference type="ChEBI" id="CHEBI:15377"/>
        <dbReference type="ChEBI" id="CHEBI:22801"/>
        <dbReference type="ChEBI" id="CHEBI:52639"/>
        <dbReference type="EC" id="3.2.1.45"/>
    </reaction>
    <physiologicalReaction direction="left-to-right" evidence="1">
        <dbReference type="Rhea" id="RHEA:13270"/>
    </physiologicalReaction>
</comment>
<evidence type="ECO:0000256" key="6">
    <source>
        <dbReference type="ARBA" id="ARBA00022729"/>
    </source>
</evidence>
<dbReference type="Gene3D" id="2.60.40.1180">
    <property type="entry name" value="Golgi alpha-mannosidase II"/>
    <property type="match status" value="1"/>
</dbReference>
<dbReference type="EMBL" id="CANHGI010000002">
    <property type="protein sequence ID" value="CAI5441938.1"/>
    <property type="molecule type" value="Genomic_DNA"/>
</dbReference>
<comment type="caution">
    <text evidence="16">The sequence shown here is derived from an EMBL/GenBank/DDBJ whole genome shotgun (WGS) entry which is preliminary data.</text>
</comment>
<dbReference type="InterPro" id="IPR013780">
    <property type="entry name" value="Glyco_hydro_b"/>
</dbReference>
<organism evidence="16 17">
    <name type="scientific">Caenorhabditis angaria</name>
    <dbReference type="NCBI Taxonomy" id="860376"/>
    <lineage>
        <taxon>Eukaryota</taxon>
        <taxon>Metazoa</taxon>
        <taxon>Ecdysozoa</taxon>
        <taxon>Nematoda</taxon>
        <taxon>Chromadorea</taxon>
        <taxon>Rhabditida</taxon>
        <taxon>Rhabditina</taxon>
        <taxon>Rhabditomorpha</taxon>
        <taxon>Rhabditoidea</taxon>
        <taxon>Rhabditidae</taxon>
        <taxon>Peloderinae</taxon>
        <taxon>Caenorhabditis</taxon>
    </lineage>
</organism>
<evidence type="ECO:0000313" key="16">
    <source>
        <dbReference type="EMBL" id="CAI5441938.1"/>
    </source>
</evidence>
<dbReference type="GO" id="GO:0005774">
    <property type="term" value="C:vacuolar membrane"/>
    <property type="evidence" value="ECO:0007669"/>
    <property type="project" value="UniProtKB-ARBA"/>
</dbReference>
<protein>
    <recommendedName>
        <fullName evidence="5 12">Glucosylceramidase</fullName>
        <ecNumber evidence="5 12">3.2.1.45</ecNumber>
    </recommendedName>
</protein>
<comment type="catalytic activity">
    <reaction evidence="10">
        <text>a beta-D-glucosylceramide + H2O = an N-acyl-sphingoid base + D-glucose</text>
        <dbReference type="Rhea" id="RHEA:81447"/>
        <dbReference type="ChEBI" id="CHEBI:4167"/>
        <dbReference type="ChEBI" id="CHEBI:15377"/>
        <dbReference type="ChEBI" id="CHEBI:83264"/>
        <dbReference type="ChEBI" id="CHEBI:83273"/>
    </reaction>
    <physiologicalReaction direction="left-to-right" evidence="10">
        <dbReference type="Rhea" id="RHEA:81448"/>
    </physiologicalReaction>
</comment>
<dbReference type="GO" id="GO:0006914">
    <property type="term" value="P:autophagy"/>
    <property type="evidence" value="ECO:0007669"/>
    <property type="project" value="UniProtKB-ARBA"/>
</dbReference>
<dbReference type="SUPFAM" id="SSF51445">
    <property type="entry name" value="(Trans)glycosidases"/>
    <property type="match status" value="1"/>
</dbReference>
<evidence type="ECO:0000256" key="13">
    <source>
        <dbReference type="SAM" id="SignalP"/>
    </source>
</evidence>
<evidence type="ECO:0000256" key="10">
    <source>
        <dbReference type="ARBA" id="ARBA00050474"/>
    </source>
</evidence>
<dbReference type="InterPro" id="IPR017853">
    <property type="entry name" value="GH"/>
</dbReference>
<evidence type="ECO:0000256" key="11">
    <source>
        <dbReference type="ARBA" id="ARBA00051345"/>
    </source>
</evidence>
<dbReference type="PRINTS" id="PR00843">
    <property type="entry name" value="GLHYDRLASE30"/>
</dbReference>
<keyword evidence="7 12" id="KW-0378">Hydrolase</keyword>
<dbReference type="InterPro" id="IPR001139">
    <property type="entry name" value="Glyco_hydro_30"/>
</dbReference>
<proteinExistence type="inferred from homology"/>
<evidence type="ECO:0000256" key="8">
    <source>
        <dbReference type="ARBA" id="ARBA00022919"/>
    </source>
</evidence>
<dbReference type="Pfam" id="PF17189">
    <property type="entry name" value="Glyco_hydro_30C"/>
    <property type="match status" value="1"/>
</dbReference>
<comment type="catalytic activity">
    <reaction evidence="11">
        <text>an N-acyl-1-beta-D-glucosyl-15-methylhexadecasphing-4-enine + H2O = an N-acyl-15-methylhexadecasphing-4-enine + D-glucose</text>
        <dbReference type="Rhea" id="RHEA:34755"/>
        <dbReference type="ChEBI" id="CHEBI:4167"/>
        <dbReference type="ChEBI" id="CHEBI:15377"/>
        <dbReference type="ChEBI" id="CHEBI:70815"/>
        <dbReference type="ChEBI" id="CHEBI:70846"/>
    </reaction>
    <physiologicalReaction direction="left-to-right" evidence="11">
        <dbReference type="Rhea" id="RHEA:34756"/>
    </physiologicalReaction>
</comment>
<feature type="domain" description="Glycosyl hydrolase family 30 beta sandwich" evidence="15">
    <location>
        <begin position="454"/>
        <end position="520"/>
    </location>
</feature>
<name>A0A9P1MWX9_9PELO</name>
<accession>A0A9P1MWX9</accession>
<comment type="pathway">
    <text evidence="3">Sphingolipid metabolism.</text>
</comment>
<dbReference type="GO" id="GO:0005102">
    <property type="term" value="F:signaling receptor binding"/>
    <property type="evidence" value="ECO:0007669"/>
    <property type="project" value="UniProtKB-ARBA"/>
</dbReference>
<sequence>MWKSIFSIYYVLLLFCVIYFSCVQGVNASDCTTKTVKTGTVCVCDVKSCDEVPALDVTMGQGALYTTSHSGYRLHRDVVYPTDNEPFGTLHVTIDSSKKYQEMVGFGATFSDATGANLKSLPDKLADTVIRQYFSPGGLGFTLGRVPIASSDFSTNVYSYNDVSEDFSMQNFNLTTEDSSWKIPYIKSAMSYSNNRLKLIGVPWSAPGWMKTTKQMAGYGALNGKAGDNYHQAYALYIQKFLQAYNQQGLPFWTVSVQNEPTNGSNKKYKPQTTLFTAETQRDFIRSDLGPILRSSPDTKNVSILILDDNRNNLPGWADTVLKDEVAAEFVSVIGVHSYDDSASDGHLDKTHTKHPGVFILGTEASQGYKEKDSHVVVGSWDRAQSYASDIIDDMNNWVSGWMERNLILDQEGGPSWVPDYTDAPIIAVPSTASIYKQPMWYAIGQFSKFIQPGAYRIDHSYNVIELEVKCTAFLNPDGSKVLILLNTGSITAHTIVLRDSADSYNHYQFHLPTKSITTLYIQN</sequence>
<feature type="chain" id="PRO_5040427358" description="Glucosylceramidase" evidence="13">
    <location>
        <begin position="29"/>
        <end position="524"/>
    </location>
</feature>
<dbReference type="GO" id="GO:0007040">
    <property type="term" value="P:lysosome organization"/>
    <property type="evidence" value="ECO:0007669"/>
    <property type="project" value="UniProtKB-ARBA"/>
</dbReference>
<dbReference type="GO" id="GO:0006066">
    <property type="term" value="P:alcohol metabolic process"/>
    <property type="evidence" value="ECO:0007669"/>
    <property type="project" value="UniProtKB-ARBA"/>
</dbReference>
<dbReference type="Pfam" id="PF02055">
    <property type="entry name" value="Glyco_hydro_30"/>
    <property type="match status" value="1"/>
</dbReference>
<evidence type="ECO:0000256" key="4">
    <source>
        <dbReference type="ARBA" id="ARBA00005382"/>
    </source>
</evidence>
<reference evidence="16" key="1">
    <citation type="submission" date="2022-11" db="EMBL/GenBank/DDBJ databases">
        <authorList>
            <person name="Kikuchi T."/>
        </authorList>
    </citation>
    <scope>NUCLEOTIDE SEQUENCE</scope>
    <source>
        <strain evidence="16">PS1010</strain>
    </source>
</reference>
<dbReference type="GO" id="GO:0008202">
    <property type="term" value="P:steroid metabolic process"/>
    <property type="evidence" value="ECO:0007669"/>
    <property type="project" value="UniProtKB-ARBA"/>
</dbReference>
<dbReference type="Gene3D" id="3.20.20.80">
    <property type="entry name" value="Glycosidases"/>
    <property type="match status" value="1"/>
</dbReference>
<dbReference type="GO" id="GO:0010605">
    <property type="term" value="P:negative regulation of macromolecule metabolic process"/>
    <property type="evidence" value="ECO:0007669"/>
    <property type="project" value="UniProtKB-ARBA"/>
</dbReference>
<dbReference type="GO" id="GO:0004348">
    <property type="term" value="F:glucosylceramidase activity"/>
    <property type="evidence" value="ECO:0007669"/>
    <property type="project" value="UniProtKB-EC"/>
</dbReference>
<keyword evidence="6 13" id="KW-0732">Signal</keyword>
<keyword evidence="12" id="KW-0326">Glycosidase</keyword>
<feature type="domain" description="Glycosyl hydrolase family 30 TIM-barrel" evidence="14">
    <location>
        <begin position="105"/>
        <end position="451"/>
    </location>
</feature>
<dbReference type="GO" id="GO:0016241">
    <property type="term" value="P:regulation of macroautophagy"/>
    <property type="evidence" value="ECO:0007669"/>
    <property type="project" value="UniProtKB-ARBA"/>
</dbReference>
<dbReference type="PANTHER" id="PTHR11069:SF37">
    <property type="entry name" value="GLUCOSYLCERAMIDASE 1-RELATED"/>
    <property type="match status" value="1"/>
</dbReference>
<dbReference type="InterPro" id="IPR033453">
    <property type="entry name" value="Glyco_hydro_30_TIM-barrel"/>
</dbReference>
<feature type="signal peptide" evidence="13">
    <location>
        <begin position="1"/>
        <end position="28"/>
    </location>
</feature>
<dbReference type="GO" id="GO:0006680">
    <property type="term" value="P:glucosylceramide catabolic process"/>
    <property type="evidence" value="ECO:0007669"/>
    <property type="project" value="TreeGrafter"/>
</dbReference>
<evidence type="ECO:0000256" key="5">
    <source>
        <dbReference type="ARBA" id="ARBA00012658"/>
    </source>
</evidence>
<evidence type="ECO:0000256" key="3">
    <source>
        <dbReference type="ARBA" id="ARBA00004991"/>
    </source>
</evidence>
<evidence type="ECO:0000256" key="7">
    <source>
        <dbReference type="ARBA" id="ARBA00022801"/>
    </source>
</evidence>
<dbReference type="GO" id="GO:0016758">
    <property type="term" value="F:hexosyltransferase activity"/>
    <property type="evidence" value="ECO:0007669"/>
    <property type="project" value="UniProtKB-ARBA"/>
</dbReference>
<dbReference type="GO" id="GO:0051246">
    <property type="term" value="P:regulation of protein metabolic process"/>
    <property type="evidence" value="ECO:0007669"/>
    <property type="project" value="UniProtKB-ARBA"/>
</dbReference>
<evidence type="ECO:0000256" key="12">
    <source>
        <dbReference type="RuleBase" id="RU361188"/>
    </source>
</evidence>
<comment type="similarity">
    <text evidence="4 12">Belongs to the glycosyl hydrolase 30 family.</text>
</comment>
<keyword evidence="17" id="KW-1185">Reference proteome</keyword>
<gene>
    <name evidence="16" type="ORF">CAMP_LOCUS4575</name>
</gene>
<dbReference type="FunFam" id="3.20.20.80:FF:000030">
    <property type="entry name" value="Lysosomal acid glucosylceramidase"/>
    <property type="match status" value="1"/>
</dbReference>
<dbReference type="AlphaFoldDB" id="A0A9P1MWX9"/>